<evidence type="ECO:0000259" key="1">
    <source>
        <dbReference type="Pfam" id="PF12834"/>
    </source>
</evidence>
<dbReference type="EMBL" id="VOBQ01000008">
    <property type="protein sequence ID" value="TWO71422.1"/>
    <property type="molecule type" value="Genomic_DNA"/>
</dbReference>
<dbReference type="OrthoDB" id="5394387at2"/>
<dbReference type="AlphaFoldDB" id="A0A562ZS54"/>
<protein>
    <recommendedName>
        <fullName evidence="1">Putative integrase N-terminal domain-containing protein</fullName>
    </recommendedName>
</protein>
<evidence type="ECO:0000313" key="2">
    <source>
        <dbReference type="EMBL" id="TWO71422.1"/>
    </source>
</evidence>
<evidence type="ECO:0000313" key="3">
    <source>
        <dbReference type="Proteomes" id="UP000318199"/>
    </source>
</evidence>
<reference evidence="2 3" key="1">
    <citation type="submission" date="2019-07" db="EMBL/GenBank/DDBJ databases">
        <title>Caenimonas sedimenti sp. nov., isolated from activated sludge.</title>
        <authorList>
            <person name="Xu J."/>
        </authorList>
    </citation>
    <scope>NUCLEOTIDE SEQUENCE [LARGE SCALE GENOMIC DNA]</scope>
    <source>
        <strain evidence="2 3">HX-9-20</strain>
    </source>
</reference>
<dbReference type="InterPro" id="IPR024457">
    <property type="entry name" value="Putative_integrase_N"/>
</dbReference>
<gene>
    <name evidence="2" type="ORF">FN976_10920</name>
</gene>
<comment type="caution">
    <text evidence="2">The sequence shown here is derived from an EMBL/GenBank/DDBJ whole genome shotgun (WGS) entry which is preliminary data.</text>
</comment>
<name>A0A562ZS54_9BURK</name>
<proteinExistence type="predicted"/>
<keyword evidence="3" id="KW-1185">Reference proteome</keyword>
<accession>A0A562ZS54</accession>
<feature type="domain" description="Putative integrase N-terminal" evidence="1">
    <location>
        <begin position="132"/>
        <end position="216"/>
    </location>
</feature>
<organism evidence="2 3">
    <name type="scientific">Caenimonas sedimenti</name>
    <dbReference type="NCBI Taxonomy" id="2596921"/>
    <lineage>
        <taxon>Bacteria</taxon>
        <taxon>Pseudomonadati</taxon>
        <taxon>Pseudomonadota</taxon>
        <taxon>Betaproteobacteria</taxon>
        <taxon>Burkholderiales</taxon>
        <taxon>Comamonadaceae</taxon>
        <taxon>Caenimonas</taxon>
    </lineage>
</organism>
<dbReference type="Proteomes" id="UP000318199">
    <property type="component" value="Unassembled WGS sequence"/>
</dbReference>
<dbReference type="Pfam" id="PF12834">
    <property type="entry name" value="Phage_int_SAM_2"/>
    <property type="match status" value="1"/>
</dbReference>
<sequence length="364" mass="39598">MIPMARLMGKLLPSPTGPGPLWARNGSGGWLRDAAELAKAKTTALDPGPRSRSIVCERVSRPLTRIRAVAQGGAPPHRPCNRWKSADKSVPAPTHQPLSIVSHVVNPPNMGPVRARPAGSSRRRAPGLPTELDADLRRLVEASHGPARQERSARLRRLRKIFGELAAAGVSLQSVKQLQLADAKQLVLHWVRDGRAESTIRSDWSRLRTILRDAGVEYSNVSLDAVWPAEALGAKDARGGTPRRGKAAAVDVLSLAATDDDPTYYLVEQVRASYRTSIRQALELPFAFFREVGNGIAPSSGRRQVLEAIAAAPEASRQLAAQVASFLVDSERAQLLWTGLDIARGVRKHENHLSYLRRRAQGSS</sequence>